<evidence type="ECO:0008006" key="4">
    <source>
        <dbReference type="Google" id="ProtNLM"/>
    </source>
</evidence>
<feature type="compositionally biased region" description="Low complexity" evidence="1">
    <location>
        <begin position="364"/>
        <end position="376"/>
    </location>
</feature>
<dbReference type="AlphaFoldDB" id="A0A1C1CVG4"/>
<dbReference type="InterPro" id="IPR008402">
    <property type="entry name" value="APC_su15/mnd2"/>
</dbReference>
<keyword evidence="3" id="KW-1185">Reference proteome</keyword>
<dbReference type="EMBL" id="LGRB01000008">
    <property type="protein sequence ID" value="OCT52512.1"/>
    <property type="molecule type" value="Genomic_DNA"/>
</dbReference>
<dbReference type="STRING" id="86049.A0A1C1CVG4"/>
<evidence type="ECO:0000256" key="1">
    <source>
        <dbReference type="SAM" id="MobiDB-lite"/>
    </source>
</evidence>
<gene>
    <name evidence="2" type="ORF">CLCR_09726</name>
</gene>
<sequence length="707" mass="75544">MMFLSTSLPLLPPPPSSLFPPITAPSSDAPTSTPAAHHHHHHRRQKHNAAYNARNSTLLALSTDERTVSQRKMAIAMYGYSWLKPAGCAKTMLGRREEEVEREEVERQLREVELQERLALETEEQERMARAQELGEGEEGRDLDEDIPDADDPDPDADYESEEEEEEEEEEDGAVEEGEDEDGMEMGMAADLDDEIPDADDQEAEDDGEPLSPVGADGGWVYDTRREPDTDDEDQLPQPLPPPRHRDRGHARHTTVAGVQVPLSGSEYDYDERDAEALANAMLDGDDMYEADVHGPGRSTLSGDRDLDDDVPDADDDQAWEHTDTELEESEMDISILPQAAQPGHGRLSGGGQESPQLHPQFLPRSPARAAAPRSSGPWITGPSPLPSPDHRPHQAQPQIMPRQRGAQAITPEMAITSNARFTPAQRSVSTRAARIVSGNRQRPYRPDLARPTTRHQLQQTHTPELLDTPPLAAEAGVDIDVDLDPDVDDEEVDTDIEGEDAAAVDINTPDLFAAPEHARGRAPAQAGTRDQGRQLRAPAIGVPRARGQGGRAGATAAGNTSPSRAATARNWLDGAAATLGVGGSRDGSASASASTSTSVGARRTLFQRATRRRNAGAGTDADVAAEPQTGAPATSSGGLFSSPNVASNGGEVGSGGAGGGGAGGGEWDTPESASTGAPPAQTQDQGRRDGRRRSGRFLAGRRRAAE</sequence>
<protein>
    <recommendedName>
        <fullName evidence="4">Apc15p protein</fullName>
    </recommendedName>
</protein>
<evidence type="ECO:0000313" key="3">
    <source>
        <dbReference type="Proteomes" id="UP000094526"/>
    </source>
</evidence>
<feature type="compositionally biased region" description="Polar residues" evidence="1">
    <location>
        <begin position="24"/>
        <end position="34"/>
    </location>
</feature>
<dbReference type="Pfam" id="PF05841">
    <property type="entry name" value="Apc15p"/>
    <property type="match status" value="1"/>
</dbReference>
<feature type="region of interest" description="Disordered" evidence="1">
    <location>
        <begin position="14"/>
        <end position="52"/>
    </location>
</feature>
<proteinExistence type="predicted"/>
<evidence type="ECO:0000313" key="2">
    <source>
        <dbReference type="EMBL" id="OCT52512.1"/>
    </source>
</evidence>
<reference evidence="3" key="1">
    <citation type="submission" date="2015-07" db="EMBL/GenBank/DDBJ databases">
        <authorList>
            <person name="Teixeira M.M."/>
            <person name="Souza R.C."/>
            <person name="Almeida L.G."/>
            <person name="Vicente V.A."/>
            <person name="de Hoog S."/>
            <person name="Bocca A.L."/>
            <person name="de Almeida S.R."/>
            <person name="Vasconcelos A.T."/>
            <person name="Felipe M.S."/>
        </authorList>
    </citation>
    <scope>NUCLEOTIDE SEQUENCE [LARGE SCALE GENOMIC DNA]</scope>
    <source>
        <strain evidence="3">KSF</strain>
    </source>
</reference>
<feature type="compositionally biased region" description="Basic residues" evidence="1">
    <location>
        <begin position="36"/>
        <end position="47"/>
    </location>
</feature>
<dbReference type="OrthoDB" id="5320532at2759"/>
<feature type="region of interest" description="Disordered" evidence="1">
    <location>
        <begin position="484"/>
        <end position="503"/>
    </location>
</feature>
<comment type="caution">
    <text evidence="2">The sequence shown here is derived from an EMBL/GenBank/DDBJ whole genome shotgun (WGS) entry which is preliminary data.</text>
</comment>
<feature type="compositionally biased region" description="Basic residues" evidence="1">
    <location>
        <begin position="243"/>
        <end position="253"/>
    </location>
</feature>
<feature type="region of interest" description="Disordered" evidence="1">
    <location>
        <begin position="515"/>
        <end position="566"/>
    </location>
</feature>
<dbReference type="Proteomes" id="UP000094526">
    <property type="component" value="Unassembled WGS sequence"/>
</dbReference>
<feature type="compositionally biased region" description="Acidic residues" evidence="1">
    <location>
        <begin position="135"/>
        <end position="184"/>
    </location>
</feature>
<feature type="compositionally biased region" description="Acidic residues" evidence="1">
    <location>
        <begin position="191"/>
        <end position="209"/>
    </location>
</feature>
<name>A0A1C1CVG4_9EURO</name>
<feature type="region of interest" description="Disordered" evidence="1">
    <location>
        <begin position="120"/>
        <end position="255"/>
    </location>
</feature>
<feature type="region of interest" description="Disordered" evidence="1">
    <location>
        <begin position="420"/>
        <end position="471"/>
    </location>
</feature>
<feature type="compositionally biased region" description="Gly residues" evidence="1">
    <location>
        <begin position="651"/>
        <end position="667"/>
    </location>
</feature>
<feature type="compositionally biased region" description="Basic residues" evidence="1">
    <location>
        <begin position="690"/>
        <end position="707"/>
    </location>
</feature>
<feature type="compositionally biased region" description="Low complexity" evidence="1">
    <location>
        <begin position="587"/>
        <end position="609"/>
    </location>
</feature>
<feature type="compositionally biased region" description="Acidic residues" evidence="1">
    <location>
        <begin position="306"/>
        <end position="318"/>
    </location>
</feature>
<accession>A0A1C1CVG4</accession>
<feature type="region of interest" description="Disordered" evidence="1">
    <location>
        <begin position="583"/>
        <end position="707"/>
    </location>
</feature>
<feature type="region of interest" description="Disordered" evidence="1">
    <location>
        <begin position="288"/>
        <end position="407"/>
    </location>
</feature>
<dbReference type="VEuPathDB" id="FungiDB:CLCR_09726"/>
<feature type="compositionally biased region" description="Polar residues" evidence="1">
    <location>
        <begin position="672"/>
        <end position="685"/>
    </location>
</feature>
<organism evidence="2 3">
    <name type="scientific">Cladophialophora carrionii</name>
    <dbReference type="NCBI Taxonomy" id="86049"/>
    <lineage>
        <taxon>Eukaryota</taxon>
        <taxon>Fungi</taxon>
        <taxon>Dikarya</taxon>
        <taxon>Ascomycota</taxon>
        <taxon>Pezizomycotina</taxon>
        <taxon>Eurotiomycetes</taxon>
        <taxon>Chaetothyriomycetidae</taxon>
        <taxon>Chaetothyriales</taxon>
        <taxon>Herpotrichiellaceae</taxon>
        <taxon>Cladophialophora</taxon>
    </lineage>
</organism>
<feature type="compositionally biased region" description="Basic and acidic residues" evidence="1">
    <location>
        <begin position="120"/>
        <end position="130"/>
    </location>
</feature>
<feature type="compositionally biased region" description="Polar residues" evidence="1">
    <location>
        <begin position="632"/>
        <end position="644"/>
    </location>
</feature>
<feature type="compositionally biased region" description="Polar residues" evidence="1">
    <location>
        <begin position="420"/>
        <end position="431"/>
    </location>
</feature>
<dbReference type="GO" id="GO:0031145">
    <property type="term" value="P:anaphase-promoting complex-dependent catabolic process"/>
    <property type="evidence" value="ECO:0007669"/>
    <property type="project" value="InterPro"/>
</dbReference>
<dbReference type="VEuPathDB" id="FungiDB:G647_03909"/>
<dbReference type="GO" id="GO:0005680">
    <property type="term" value="C:anaphase-promoting complex"/>
    <property type="evidence" value="ECO:0007669"/>
    <property type="project" value="InterPro"/>
</dbReference>